<comment type="caution">
    <text evidence="1">The sequence shown here is derived from an EMBL/GenBank/DDBJ whole genome shotgun (WGS) entry which is preliminary data.</text>
</comment>
<proteinExistence type="predicted"/>
<name>A0A0F9HJM5_9ZZZZ</name>
<organism evidence="1">
    <name type="scientific">marine sediment metagenome</name>
    <dbReference type="NCBI Taxonomy" id="412755"/>
    <lineage>
        <taxon>unclassified sequences</taxon>
        <taxon>metagenomes</taxon>
        <taxon>ecological metagenomes</taxon>
    </lineage>
</organism>
<dbReference type="AlphaFoldDB" id="A0A0F9HJM5"/>
<evidence type="ECO:0000313" key="1">
    <source>
        <dbReference type="EMBL" id="KKL75332.1"/>
    </source>
</evidence>
<dbReference type="EMBL" id="LAZR01024380">
    <property type="protein sequence ID" value="KKL75332.1"/>
    <property type="molecule type" value="Genomic_DNA"/>
</dbReference>
<protein>
    <submittedName>
        <fullName evidence="1">Uncharacterized protein</fullName>
    </submittedName>
</protein>
<reference evidence="1" key="1">
    <citation type="journal article" date="2015" name="Nature">
        <title>Complex archaea that bridge the gap between prokaryotes and eukaryotes.</title>
        <authorList>
            <person name="Spang A."/>
            <person name="Saw J.H."/>
            <person name="Jorgensen S.L."/>
            <person name="Zaremba-Niedzwiedzka K."/>
            <person name="Martijn J."/>
            <person name="Lind A.E."/>
            <person name="van Eijk R."/>
            <person name="Schleper C."/>
            <person name="Guy L."/>
            <person name="Ettema T.J."/>
        </authorList>
    </citation>
    <scope>NUCLEOTIDE SEQUENCE</scope>
</reference>
<accession>A0A0F9HJM5</accession>
<sequence>MNGIFSFSRPSILYGPDVIPVLGGLGGGIGGGAIAKGPEFIKGIAGKAGPQIETVGTGGGAAGPVAEDFGAFLQRMLSGGGGPGRDPVGQTQGIMQALNELIAGVDVTGQQSAIQKTIQQSSERQVANIRERFTAGGGSRGTPSAVAEGLFRSEVTPRIATAVGELDLRANQQRIQALLPFLQLLGGFAGRGVPQAREDIVVQPGWLELLSGLVQGSGETAAALGAGG</sequence>
<gene>
    <name evidence="1" type="ORF">LCGC14_2055940</name>
</gene>